<organism evidence="1">
    <name type="scientific">marine sediment metagenome</name>
    <dbReference type="NCBI Taxonomy" id="412755"/>
    <lineage>
        <taxon>unclassified sequences</taxon>
        <taxon>metagenomes</taxon>
        <taxon>ecological metagenomes</taxon>
    </lineage>
</organism>
<reference evidence="1" key="1">
    <citation type="journal article" date="2015" name="Nature">
        <title>Complex archaea that bridge the gap between prokaryotes and eukaryotes.</title>
        <authorList>
            <person name="Spang A."/>
            <person name="Saw J.H."/>
            <person name="Jorgensen S.L."/>
            <person name="Zaremba-Niedzwiedzka K."/>
            <person name="Martijn J."/>
            <person name="Lind A.E."/>
            <person name="van Eijk R."/>
            <person name="Schleper C."/>
            <person name="Guy L."/>
            <person name="Ettema T.J."/>
        </authorList>
    </citation>
    <scope>NUCLEOTIDE SEQUENCE</scope>
</reference>
<comment type="caution">
    <text evidence="1">The sequence shown here is derived from an EMBL/GenBank/DDBJ whole genome shotgun (WGS) entry which is preliminary data.</text>
</comment>
<sequence>CNKALGLIGDSEEVLVNLLHIVMNGVKRE</sequence>
<dbReference type="AlphaFoldDB" id="A0A0F9BYE0"/>
<proteinExistence type="predicted"/>
<dbReference type="EMBL" id="LAZR01035667">
    <property type="protein sequence ID" value="KKL26904.1"/>
    <property type="molecule type" value="Genomic_DNA"/>
</dbReference>
<accession>A0A0F9BYE0</accession>
<feature type="non-terminal residue" evidence="1">
    <location>
        <position position="1"/>
    </location>
</feature>
<gene>
    <name evidence="1" type="ORF">LCGC14_2390560</name>
</gene>
<protein>
    <submittedName>
        <fullName evidence="1">Uncharacterized protein</fullName>
    </submittedName>
</protein>
<name>A0A0F9BYE0_9ZZZZ</name>
<evidence type="ECO:0000313" key="1">
    <source>
        <dbReference type="EMBL" id="KKL26904.1"/>
    </source>
</evidence>